<keyword evidence="3" id="KW-0053">Apoptosis</keyword>
<accession>A0A2Y8ZS73</accession>
<gene>
    <name evidence="11" type="ORF">SAMN04489750_0041</name>
</gene>
<dbReference type="InterPro" id="IPR036188">
    <property type="entry name" value="FAD/NAD-bd_sf"/>
</dbReference>
<evidence type="ECO:0000256" key="2">
    <source>
        <dbReference type="ARBA" id="ARBA00022630"/>
    </source>
</evidence>
<dbReference type="Pfam" id="PF07992">
    <property type="entry name" value="Pyr_redox_2"/>
    <property type="match status" value="1"/>
</dbReference>
<dbReference type="GO" id="GO:0046983">
    <property type="term" value="F:protein dimerization activity"/>
    <property type="evidence" value="ECO:0007669"/>
    <property type="project" value="InterPro"/>
</dbReference>
<dbReference type="SUPFAM" id="SSF55424">
    <property type="entry name" value="FAD/NAD-linked reductases, dimerisation (C-terminal) domain"/>
    <property type="match status" value="1"/>
</dbReference>
<feature type="domain" description="FAD/NAD(P)-binding" evidence="9">
    <location>
        <begin position="18"/>
        <end position="311"/>
    </location>
</feature>
<evidence type="ECO:0000313" key="11">
    <source>
        <dbReference type="EMBL" id="SSA32777.1"/>
    </source>
</evidence>
<dbReference type="PANTHER" id="PTHR43557:SF4">
    <property type="entry name" value="APOPTOSIS-INDUCING FACTOR 1, MITOCHONDRIAL"/>
    <property type="match status" value="1"/>
</dbReference>
<dbReference type="AlphaFoldDB" id="A0A2Y8ZS73"/>
<evidence type="ECO:0000256" key="1">
    <source>
        <dbReference type="ARBA" id="ARBA00001974"/>
    </source>
</evidence>
<dbReference type="InterPro" id="IPR050446">
    <property type="entry name" value="FAD-oxidoreductase/Apoptosis"/>
</dbReference>
<dbReference type="PANTHER" id="PTHR43557">
    <property type="entry name" value="APOPTOSIS-INDUCING FACTOR 1"/>
    <property type="match status" value="1"/>
</dbReference>
<organism evidence="11 12">
    <name type="scientific">Branchiibius hedensis</name>
    <dbReference type="NCBI Taxonomy" id="672460"/>
    <lineage>
        <taxon>Bacteria</taxon>
        <taxon>Bacillati</taxon>
        <taxon>Actinomycetota</taxon>
        <taxon>Actinomycetes</taxon>
        <taxon>Micrococcales</taxon>
        <taxon>Dermacoccaceae</taxon>
        <taxon>Branchiibius</taxon>
    </lineage>
</organism>
<feature type="domain" description="Mitochondrial apoptosis-inducing factor C-terminal" evidence="10">
    <location>
        <begin position="314"/>
        <end position="355"/>
    </location>
</feature>
<dbReference type="SMART" id="SM01353">
    <property type="entry name" value="AIF_C"/>
    <property type="match status" value="1"/>
</dbReference>
<keyword evidence="12" id="KW-1185">Reference proteome</keyword>
<evidence type="ECO:0000256" key="6">
    <source>
        <dbReference type="ARBA" id="ARBA00023002"/>
    </source>
</evidence>
<dbReference type="EMBL" id="UESZ01000001">
    <property type="protein sequence ID" value="SSA32777.1"/>
    <property type="molecule type" value="Genomic_DNA"/>
</dbReference>
<dbReference type="Gene3D" id="3.30.390.30">
    <property type="match status" value="1"/>
</dbReference>
<dbReference type="GO" id="GO:0016174">
    <property type="term" value="F:NAD(P)H oxidase H2O2-forming activity"/>
    <property type="evidence" value="ECO:0007669"/>
    <property type="project" value="TreeGrafter"/>
</dbReference>
<dbReference type="PRINTS" id="PR00368">
    <property type="entry name" value="FADPNR"/>
</dbReference>
<protein>
    <submittedName>
        <fullName evidence="11">NADPH-dependent 2,4-dienoyl-CoA reductase, sulfur reductase</fullName>
    </submittedName>
</protein>
<evidence type="ECO:0000256" key="3">
    <source>
        <dbReference type="ARBA" id="ARBA00022703"/>
    </source>
</evidence>
<evidence type="ECO:0000256" key="8">
    <source>
        <dbReference type="ARBA" id="ARBA00047786"/>
    </source>
</evidence>
<keyword evidence="5" id="KW-0809">Transit peptide</keyword>
<sequence>MARARTCLRLTMADSTQFDYLIIGGGMSADTAARGIRELDADGTIGILSEDVDEPYTRPALSKKLWTDPEFTWDPVPLGTADATGAQIRLQCSVSTIRPAEHEVDTTGGDTVGYGKLLIATGGAPRLLPVPAGPKVLPFRSAQNYRDLRTLADQHGRIAVVGGGFIGTELAAALVQNDVETVLIHDGSVVGGNVFPPDLAKHFEQLFIDAGVEIVGGTRVVGGEVTDDGVRLDLADGDPVTVDAVVSGLGITPVVSLVETAGITVDDGIVVDEQLRTSAEDVWACGDVANYPDRILGQRRVEHVDNAEQMGKAAGRNLAGAGQPYAHTPLYYSDVFTASYEAVGRLDGSLEVVEDWQEPFDTGVVYYLDEGKPVGVLLWNVWDSTDAAREVLASADTLSREDLIGRIR</sequence>
<dbReference type="GO" id="GO:0071949">
    <property type="term" value="F:FAD binding"/>
    <property type="evidence" value="ECO:0007669"/>
    <property type="project" value="TreeGrafter"/>
</dbReference>
<proteinExistence type="predicted"/>
<dbReference type="PRINTS" id="PR00469">
    <property type="entry name" value="PNDRDTASEII"/>
</dbReference>
<evidence type="ECO:0000256" key="4">
    <source>
        <dbReference type="ARBA" id="ARBA00022827"/>
    </source>
</evidence>
<dbReference type="InterPro" id="IPR029324">
    <property type="entry name" value="AIF_C"/>
</dbReference>
<dbReference type="GO" id="GO:0005737">
    <property type="term" value="C:cytoplasm"/>
    <property type="evidence" value="ECO:0007669"/>
    <property type="project" value="TreeGrafter"/>
</dbReference>
<comment type="catalytic activity">
    <reaction evidence="8">
        <text>A + NADH + H(+) = AH2 + NAD(+)</text>
        <dbReference type="Rhea" id="RHEA:11356"/>
        <dbReference type="ChEBI" id="CHEBI:13193"/>
        <dbReference type="ChEBI" id="CHEBI:15378"/>
        <dbReference type="ChEBI" id="CHEBI:17499"/>
        <dbReference type="ChEBI" id="CHEBI:57540"/>
        <dbReference type="ChEBI" id="CHEBI:57945"/>
    </reaction>
</comment>
<dbReference type="InterPro" id="IPR016156">
    <property type="entry name" value="FAD/NAD-linked_Rdtase_dimer_sf"/>
</dbReference>
<evidence type="ECO:0000313" key="12">
    <source>
        <dbReference type="Proteomes" id="UP000250028"/>
    </source>
</evidence>
<dbReference type="Gene3D" id="3.50.50.60">
    <property type="entry name" value="FAD/NAD(P)-binding domain"/>
    <property type="match status" value="2"/>
</dbReference>
<comment type="cofactor">
    <cofactor evidence="1">
        <name>FAD</name>
        <dbReference type="ChEBI" id="CHEBI:57692"/>
    </cofactor>
</comment>
<feature type="domain" description="Mitochondrial apoptosis-inducing factor C-terminal" evidence="10">
    <location>
        <begin position="357"/>
        <end position="393"/>
    </location>
</feature>
<evidence type="ECO:0000256" key="7">
    <source>
        <dbReference type="ARBA" id="ARBA00023027"/>
    </source>
</evidence>
<dbReference type="Pfam" id="PF14721">
    <property type="entry name" value="AIF_C"/>
    <property type="match status" value="2"/>
</dbReference>
<keyword evidence="7" id="KW-0520">NAD</keyword>
<dbReference type="Proteomes" id="UP000250028">
    <property type="component" value="Unassembled WGS sequence"/>
</dbReference>
<keyword evidence="4" id="KW-0274">FAD</keyword>
<keyword evidence="6" id="KW-0560">Oxidoreductase</keyword>
<dbReference type="GO" id="GO:0012501">
    <property type="term" value="P:programmed cell death"/>
    <property type="evidence" value="ECO:0007669"/>
    <property type="project" value="TreeGrafter"/>
</dbReference>
<evidence type="ECO:0000259" key="10">
    <source>
        <dbReference type="Pfam" id="PF14721"/>
    </source>
</evidence>
<name>A0A2Y8ZS73_9MICO</name>
<dbReference type="GO" id="GO:0033108">
    <property type="term" value="P:mitochondrial respiratory chain complex assembly"/>
    <property type="evidence" value="ECO:0007669"/>
    <property type="project" value="TreeGrafter"/>
</dbReference>
<evidence type="ECO:0000259" key="9">
    <source>
        <dbReference type="Pfam" id="PF07992"/>
    </source>
</evidence>
<evidence type="ECO:0000256" key="5">
    <source>
        <dbReference type="ARBA" id="ARBA00022946"/>
    </source>
</evidence>
<dbReference type="SUPFAM" id="SSF51905">
    <property type="entry name" value="FAD/NAD(P)-binding domain"/>
    <property type="match status" value="1"/>
</dbReference>
<keyword evidence="2" id="KW-0285">Flavoprotein</keyword>
<reference evidence="12" key="1">
    <citation type="submission" date="2016-10" db="EMBL/GenBank/DDBJ databases">
        <authorList>
            <person name="Varghese N."/>
            <person name="Submissions S."/>
        </authorList>
    </citation>
    <scope>NUCLEOTIDE SEQUENCE [LARGE SCALE GENOMIC DNA]</scope>
    <source>
        <strain evidence="12">DSM 22951</strain>
    </source>
</reference>
<dbReference type="InterPro" id="IPR023753">
    <property type="entry name" value="FAD/NAD-binding_dom"/>
</dbReference>